<dbReference type="PANTHER" id="PTHR47332:SF6">
    <property type="entry name" value="SET DOMAIN-CONTAINING PROTEIN"/>
    <property type="match status" value="1"/>
</dbReference>
<protein>
    <recommendedName>
        <fullName evidence="1">SET domain-containing protein</fullName>
    </recommendedName>
</protein>
<dbReference type="InterPro" id="IPR053185">
    <property type="entry name" value="SET_domain_protein"/>
</dbReference>
<feature type="domain" description="SET" evidence="1">
    <location>
        <begin position="3"/>
        <end position="107"/>
    </location>
</feature>
<organism evidence="2 3">
    <name type="scientific">Apiosordaria backusii</name>
    <dbReference type="NCBI Taxonomy" id="314023"/>
    <lineage>
        <taxon>Eukaryota</taxon>
        <taxon>Fungi</taxon>
        <taxon>Dikarya</taxon>
        <taxon>Ascomycota</taxon>
        <taxon>Pezizomycotina</taxon>
        <taxon>Sordariomycetes</taxon>
        <taxon>Sordariomycetidae</taxon>
        <taxon>Sordariales</taxon>
        <taxon>Lasiosphaeriaceae</taxon>
        <taxon>Apiosordaria</taxon>
    </lineage>
</organism>
<dbReference type="Pfam" id="PF00856">
    <property type="entry name" value="SET"/>
    <property type="match status" value="1"/>
</dbReference>
<dbReference type="InterPro" id="IPR046341">
    <property type="entry name" value="SET_dom_sf"/>
</dbReference>
<dbReference type="EMBL" id="JAUKTV010000006">
    <property type="protein sequence ID" value="KAK0736631.1"/>
    <property type="molecule type" value="Genomic_DNA"/>
</dbReference>
<evidence type="ECO:0000259" key="1">
    <source>
        <dbReference type="Pfam" id="PF00856"/>
    </source>
</evidence>
<dbReference type="SUPFAM" id="SSF82199">
    <property type="entry name" value="SET domain"/>
    <property type="match status" value="1"/>
</dbReference>
<dbReference type="Proteomes" id="UP001172159">
    <property type="component" value="Unassembled WGS sequence"/>
</dbReference>
<dbReference type="PANTHER" id="PTHR47332">
    <property type="entry name" value="SET DOMAIN-CONTAINING PROTEIN 5"/>
    <property type="match status" value="1"/>
</dbReference>
<proteinExistence type="predicted"/>
<dbReference type="CDD" id="cd20071">
    <property type="entry name" value="SET_SMYD"/>
    <property type="match status" value="1"/>
</dbReference>
<gene>
    <name evidence="2" type="ORF">B0T21DRAFT_411787</name>
</gene>
<reference evidence="2" key="1">
    <citation type="submission" date="2023-06" db="EMBL/GenBank/DDBJ databases">
        <title>Genome-scale phylogeny and comparative genomics of the fungal order Sordariales.</title>
        <authorList>
            <consortium name="Lawrence Berkeley National Laboratory"/>
            <person name="Hensen N."/>
            <person name="Bonometti L."/>
            <person name="Westerberg I."/>
            <person name="Brannstrom I.O."/>
            <person name="Guillou S."/>
            <person name="Cros-Aarteil S."/>
            <person name="Calhoun S."/>
            <person name="Haridas S."/>
            <person name="Kuo A."/>
            <person name="Mondo S."/>
            <person name="Pangilinan J."/>
            <person name="Riley R."/>
            <person name="Labutti K."/>
            <person name="Andreopoulos B."/>
            <person name="Lipzen A."/>
            <person name="Chen C."/>
            <person name="Yanf M."/>
            <person name="Daum C."/>
            <person name="Ng V."/>
            <person name="Clum A."/>
            <person name="Steindorff A."/>
            <person name="Ohm R."/>
            <person name="Martin F."/>
            <person name="Silar P."/>
            <person name="Natvig D."/>
            <person name="Lalanne C."/>
            <person name="Gautier V."/>
            <person name="Ament-Velasquez S.L."/>
            <person name="Kruys A."/>
            <person name="Hutchinson M.I."/>
            <person name="Powell A.J."/>
            <person name="Barry K."/>
            <person name="Miller A.N."/>
            <person name="Grigoriev I.V."/>
            <person name="Debuchy R."/>
            <person name="Gladieux P."/>
            <person name="Thoren M.H."/>
            <person name="Johannesson H."/>
        </authorList>
    </citation>
    <scope>NUCLEOTIDE SEQUENCE</scope>
    <source>
        <strain evidence="2">CBS 540.89</strain>
    </source>
</reference>
<dbReference type="Gene3D" id="2.170.270.10">
    <property type="entry name" value="SET domain"/>
    <property type="match status" value="1"/>
</dbReference>
<name>A0AA40BM15_9PEZI</name>
<evidence type="ECO:0000313" key="3">
    <source>
        <dbReference type="Proteomes" id="UP001172159"/>
    </source>
</evidence>
<accession>A0AA40BM15</accession>
<sequence>MAASNIIRSGTKVMAEFPVLMVDHGAFSHLSQELLSDLVTEAATMLPTVSQDAFFGQLKSHTVFLNVARINHTCSPNVAYYFDPVTMSTRLYAVRNIYPGAELTIGYVDLTQPSQMRQFSLSPWNFTCSCPRCTQPSHQQRESDARASQLLDIRNGLDKYNFRFQDGPQKAELLITLYELEGLEVRVHEAYYRAAIEFNGVKDKWKAVKFARLCLDRGLLLKDETRPFVVQMRSLVEDVEGHWSWGFRLGGEE</sequence>
<keyword evidence="3" id="KW-1185">Reference proteome</keyword>
<comment type="caution">
    <text evidence="2">The sequence shown here is derived from an EMBL/GenBank/DDBJ whole genome shotgun (WGS) entry which is preliminary data.</text>
</comment>
<dbReference type="InterPro" id="IPR001214">
    <property type="entry name" value="SET_dom"/>
</dbReference>
<evidence type="ECO:0000313" key="2">
    <source>
        <dbReference type="EMBL" id="KAK0736631.1"/>
    </source>
</evidence>
<dbReference type="AlphaFoldDB" id="A0AA40BM15"/>